<comment type="pathway">
    <text evidence="8">Amino-acid biosynthesis; L-arginine biosynthesis [regulation].</text>
</comment>
<accession>A0A7K1J6T7</accession>
<keyword evidence="4 8" id="KW-0678">Repressor</keyword>
<evidence type="ECO:0000256" key="10">
    <source>
        <dbReference type="SAM" id="MobiDB-lite"/>
    </source>
</evidence>
<name>A0A7K1J6T7_9BIFI</name>
<comment type="caution">
    <text evidence="13">The sequence shown here is derived from an EMBL/GenBank/DDBJ whole genome shotgun (WGS) entry which is preliminary data.</text>
</comment>
<evidence type="ECO:0000256" key="1">
    <source>
        <dbReference type="ARBA" id="ARBA00004496"/>
    </source>
</evidence>
<protein>
    <recommendedName>
        <fullName evidence="8 9">Arginine repressor</fullName>
    </recommendedName>
</protein>
<evidence type="ECO:0000256" key="9">
    <source>
        <dbReference type="NCBIfam" id="TIGR01529"/>
    </source>
</evidence>
<keyword evidence="8" id="KW-0028">Amino-acid biosynthesis</keyword>
<dbReference type="Gene3D" id="3.30.1360.40">
    <property type="match status" value="1"/>
</dbReference>
<evidence type="ECO:0000259" key="12">
    <source>
        <dbReference type="Pfam" id="PF02863"/>
    </source>
</evidence>
<dbReference type="InterPro" id="IPR020900">
    <property type="entry name" value="Arg_repress_DNA-bd"/>
</dbReference>
<keyword evidence="6 8" id="KW-0238">DNA-binding</keyword>
<dbReference type="SUPFAM" id="SSF46785">
    <property type="entry name" value="Winged helix' DNA-binding domain"/>
    <property type="match status" value="1"/>
</dbReference>
<dbReference type="GO" id="GO:1900079">
    <property type="term" value="P:regulation of arginine biosynthetic process"/>
    <property type="evidence" value="ECO:0007669"/>
    <property type="project" value="UniProtKB-UniRule"/>
</dbReference>
<dbReference type="Gene3D" id="1.10.10.10">
    <property type="entry name" value="Winged helix-like DNA-binding domain superfamily/Winged helix DNA-binding domain"/>
    <property type="match status" value="1"/>
</dbReference>
<comment type="similarity">
    <text evidence="2 8">Belongs to the ArgR family.</text>
</comment>
<sequence length="184" mass="19481">MSDMSEDRVTPSSQTSSGVARPSTRAARLQMVRQLLAENVVTSQAQLSELLAREGFPVTQATMSRDLDEVNAAKTRMPDGTIAYAVADQVPLSNTTDGGSEARGEQQLSKVLTGLVVSVAHASNFVVVHTPSGAAQYVASVIDTRTIDGVLGTIAGDDTILIICSDDDTAVFRSQWLLKISSRA</sequence>
<organism evidence="13 14">
    <name type="scientific">Bifidobacterium canis</name>
    <dbReference type="NCBI Taxonomy" id="2610880"/>
    <lineage>
        <taxon>Bacteria</taxon>
        <taxon>Bacillati</taxon>
        <taxon>Actinomycetota</taxon>
        <taxon>Actinomycetes</taxon>
        <taxon>Bifidobacteriales</taxon>
        <taxon>Bifidobacteriaceae</taxon>
        <taxon>Bifidobacterium</taxon>
    </lineage>
</organism>
<evidence type="ECO:0000313" key="13">
    <source>
        <dbReference type="EMBL" id="MUH60249.1"/>
    </source>
</evidence>
<dbReference type="GO" id="GO:0003677">
    <property type="term" value="F:DNA binding"/>
    <property type="evidence" value="ECO:0007669"/>
    <property type="project" value="UniProtKB-KW"/>
</dbReference>
<evidence type="ECO:0000256" key="8">
    <source>
        <dbReference type="HAMAP-Rule" id="MF_00173"/>
    </source>
</evidence>
<feature type="domain" description="Arginine repressor C-terminal" evidence="12">
    <location>
        <begin position="114"/>
        <end position="170"/>
    </location>
</feature>
<feature type="domain" description="Arginine repressor DNA-binding" evidence="11">
    <location>
        <begin position="24"/>
        <end position="89"/>
    </location>
</feature>
<dbReference type="InterPro" id="IPR020899">
    <property type="entry name" value="Arg_repress_C"/>
</dbReference>
<evidence type="ECO:0000313" key="14">
    <source>
        <dbReference type="Proteomes" id="UP000487882"/>
    </source>
</evidence>
<dbReference type="SUPFAM" id="SSF55252">
    <property type="entry name" value="C-terminal domain of arginine repressor"/>
    <property type="match status" value="1"/>
</dbReference>
<evidence type="ECO:0000256" key="3">
    <source>
        <dbReference type="ARBA" id="ARBA00022490"/>
    </source>
</evidence>
<dbReference type="EMBL" id="WNLP01000008">
    <property type="protein sequence ID" value="MUH60249.1"/>
    <property type="molecule type" value="Genomic_DNA"/>
</dbReference>
<comment type="function">
    <text evidence="8">Regulates arginine biosynthesis genes.</text>
</comment>
<evidence type="ECO:0000256" key="2">
    <source>
        <dbReference type="ARBA" id="ARBA00008316"/>
    </source>
</evidence>
<dbReference type="NCBIfam" id="TIGR01529">
    <property type="entry name" value="argR_whole"/>
    <property type="match status" value="1"/>
</dbReference>
<evidence type="ECO:0000256" key="4">
    <source>
        <dbReference type="ARBA" id="ARBA00022491"/>
    </source>
</evidence>
<dbReference type="Pfam" id="PF01316">
    <property type="entry name" value="Arg_repressor"/>
    <property type="match status" value="1"/>
</dbReference>
<dbReference type="GO" id="GO:0034618">
    <property type="term" value="F:arginine binding"/>
    <property type="evidence" value="ECO:0007669"/>
    <property type="project" value="InterPro"/>
</dbReference>
<evidence type="ECO:0000256" key="5">
    <source>
        <dbReference type="ARBA" id="ARBA00023015"/>
    </source>
</evidence>
<dbReference type="GO" id="GO:0005737">
    <property type="term" value="C:cytoplasm"/>
    <property type="evidence" value="ECO:0007669"/>
    <property type="project" value="UniProtKB-SubCell"/>
</dbReference>
<dbReference type="InterPro" id="IPR001669">
    <property type="entry name" value="Arg_repress"/>
</dbReference>
<comment type="subcellular location">
    <subcellularLocation>
        <location evidence="1 8">Cytoplasm</location>
    </subcellularLocation>
</comment>
<reference evidence="13 14" key="1">
    <citation type="submission" date="2019-09" db="EMBL/GenBank/DDBJ databases">
        <title>Bifidobacterium canis sp. nov., isolated from the digestive tract of German Shepherd dog puppy.</title>
        <authorList>
            <person name="Bunesova V."/>
        </authorList>
    </citation>
    <scope>NUCLEOTIDE SEQUENCE [LARGE SCALE GENOMIC DNA]</scope>
    <source>
        <strain evidence="13 14">GSD1FS</strain>
    </source>
</reference>
<proteinExistence type="inferred from homology"/>
<gene>
    <name evidence="8" type="primary">argR</name>
    <name evidence="13" type="ORF">GSD1FS_1614</name>
</gene>
<dbReference type="InterPro" id="IPR036390">
    <property type="entry name" value="WH_DNA-bd_sf"/>
</dbReference>
<dbReference type="PANTHER" id="PTHR34471:SF1">
    <property type="entry name" value="ARGININE REPRESSOR"/>
    <property type="match status" value="1"/>
</dbReference>
<evidence type="ECO:0000259" key="11">
    <source>
        <dbReference type="Pfam" id="PF01316"/>
    </source>
</evidence>
<dbReference type="InterPro" id="IPR036251">
    <property type="entry name" value="Arg_repress_C_sf"/>
</dbReference>
<dbReference type="UniPathway" id="UPA00068"/>
<dbReference type="AlphaFoldDB" id="A0A7K1J6T7"/>
<keyword evidence="5 8" id="KW-0805">Transcription regulation</keyword>
<dbReference type="PANTHER" id="PTHR34471">
    <property type="entry name" value="ARGININE REPRESSOR"/>
    <property type="match status" value="1"/>
</dbReference>
<dbReference type="HAMAP" id="MF_00173">
    <property type="entry name" value="Arg_repressor"/>
    <property type="match status" value="1"/>
</dbReference>
<evidence type="ECO:0000256" key="7">
    <source>
        <dbReference type="ARBA" id="ARBA00023163"/>
    </source>
</evidence>
<evidence type="ECO:0000256" key="6">
    <source>
        <dbReference type="ARBA" id="ARBA00023125"/>
    </source>
</evidence>
<keyword evidence="3 8" id="KW-0963">Cytoplasm</keyword>
<feature type="region of interest" description="Disordered" evidence="10">
    <location>
        <begin position="1"/>
        <end position="24"/>
    </location>
</feature>
<dbReference type="PRINTS" id="PR01467">
    <property type="entry name" value="ARGREPRESSOR"/>
</dbReference>
<keyword evidence="8" id="KW-0055">Arginine biosynthesis</keyword>
<dbReference type="GO" id="GO:0006526">
    <property type="term" value="P:L-arginine biosynthetic process"/>
    <property type="evidence" value="ECO:0007669"/>
    <property type="project" value="UniProtKB-UniPathway"/>
</dbReference>
<dbReference type="Proteomes" id="UP000487882">
    <property type="component" value="Unassembled WGS sequence"/>
</dbReference>
<dbReference type="InterPro" id="IPR036388">
    <property type="entry name" value="WH-like_DNA-bd_sf"/>
</dbReference>
<dbReference type="GO" id="GO:0003700">
    <property type="term" value="F:DNA-binding transcription factor activity"/>
    <property type="evidence" value="ECO:0007669"/>
    <property type="project" value="UniProtKB-UniRule"/>
</dbReference>
<dbReference type="Pfam" id="PF02863">
    <property type="entry name" value="Arg_repressor_C"/>
    <property type="match status" value="1"/>
</dbReference>
<dbReference type="GO" id="GO:0051259">
    <property type="term" value="P:protein complex oligomerization"/>
    <property type="evidence" value="ECO:0007669"/>
    <property type="project" value="InterPro"/>
</dbReference>
<keyword evidence="7 8" id="KW-0804">Transcription</keyword>
<keyword evidence="14" id="KW-1185">Reference proteome</keyword>